<name>A0AA51X8F1_9GAMM</name>
<dbReference type="NCBIfam" id="TIGR02794">
    <property type="entry name" value="tolA_full"/>
    <property type="match status" value="1"/>
</dbReference>
<evidence type="ECO:0000313" key="4">
    <source>
        <dbReference type="Proteomes" id="UP001239782"/>
    </source>
</evidence>
<organism evidence="3 4">
    <name type="scientific">Pleionea litopenaei</name>
    <dbReference type="NCBI Taxonomy" id="3070815"/>
    <lineage>
        <taxon>Bacteria</taxon>
        <taxon>Pseudomonadati</taxon>
        <taxon>Pseudomonadota</taxon>
        <taxon>Gammaproteobacteria</taxon>
        <taxon>Oceanospirillales</taxon>
        <taxon>Pleioneaceae</taxon>
        <taxon>Pleionea</taxon>
    </lineage>
</organism>
<dbReference type="AlphaFoldDB" id="A0AA51X8F1"/>
<feature type="region of interest" description="Disordered" evidence="1">
    <location>
        <begin position="56"/>
        <end position="150"/>
    </location>
</feature>
<sequence length="263" mass="29937">MSKRLIISLIISGAAHLLLLVAMIIMYSFDSVEVREKVAPNIRAKAVDGAAIKQLVEQQQKKPPPKTTPKKTNTQDQKKKQQELERKKREAEKLRQKKIADEKKRKEAEAKKKRDAEAKKKAEQLAEQKKKELEEQKKRDQALAEQRQREEEFMAEQLAAEQQAMAAQREAVMSEAAIYRSRIEGKIRQYWNQPENAGYCDFNLRLGPGGILLGFKILDQQGRYCDSAERAVVKAAPFPMSKDPAVIDELRSLNISLGLSPNI</sequence>
<dbReference type="KEGG" id="plei:Q9312_08110"/>
<accession>A0AA51X8F1</accession>
<evidence type="ECO:0000256" key="2">
    <source>
        <dbReference type="SAM" id="Phobius"/>
    </source>
</evidence>
<keyword evidence="2" id="KW-0812">Transmembrane</keyword>
<evidence type="ECO:0000313" key="3">
    <source>
        <dbReference type="EMBL" id="WMS88869.1"/>
    </source>
</evidence>
<dbReference type="Gene3D" id="3.30.1150.10">
    <property type="match status" value="1"/>
</dbReference>
<reference evidence="3 4" key="1">
    <citation type="submission" date="2023-08" db="EMBL/GenBank/DDBJ databases">
        <title>Pleionea litopenaei sp. nov., isolated from stomach of juvenile Litopenaeus vannamei.</title>
        <authorList>
            <person name="Rho A.M."/>
            <person name="Hwang C.Y."/>
        </authorList>
    </citation>
    <scope>NUCLEOTIDE SEQUENCE [LARGE SCALE GENOMIC DNA]</scope>
    <source>
        <strain evidence="3 4">HL-JVS1</strain>
    </source>
</reference>
<proteinExistence type="predicted"/>
<keyword evidence="2" id="KW-0472">Membrane</keyword>
<dbReference type="RefSeq" id="WP_309204089.1">
    <property type="nucleotide sequence ID" value="NZ_CP133548.1"/>
</dbReference>
<dbReference type="GO" id="GO:0043213">
    <property type="term" value="P:bacteriocin transport"/>
    <property type="evidence" value="ECO:0007669"/>
    <property type="project" value="InterPro"/>
</dbReference>
<evidence type="ECO:0000256" key="1">
    <source>
        <dbReference type="SAM" id="MobiDB-lite"/>
    </source>
</evidence>
<protein>
    <submittedName>
        <fullName evidence="3">Cell envelope integrity protein TolA</fullName>
    </submittedName>
</protein>
<feature type="compositionally biased region" description="Basic and acidic residues" evidence="1">
    <location>
        <begin position="76"/>
        <end position="150"/>
    </location>
</feature>
<dbReference type="InterPro" id="IPR014161">
    <property type="entry name" value="Tol-Pal_TolA"/>
</dbReference>
<dbReference type="Pfam" id="PF06519">
    <property type="entry name" value="TolA"/>
    <property type="match status" value="1"/>
</dbReference>
<dbReference type="EMBL" id="CP133548">
    <property type="protein sequence ID" value="WMS88869.1"/>
    <property type="molecule type" value="Genomic_DNA"/>
</dbReference>
<keyword evidence="4" id="KW-1185">Reference proteome</keyword>
<gene>
    <name evidence="3" type="primary">tolA</name>
    <name evidence="3" type="ORF">Q9312_08110</name>
</gene>
<dbReference type="GO" id="GO:0016020">
    <property type="term" value="C:membrane"/>
    <property type="evidence" value="ECO:0007669"/>
    <property type="project" value="InterPro"/>
</dbReference>
<dbReference type="Proteomes" id="UP001239782">
    <property type="component" value="Chromosome"/>
</dbReference>
<feature type="transmembrane region" description="Helical" evidence="2">
    <location>
        <begin position="6"/>
        <end position="27"/>
    </location>
</feature>
<keyword evidence="2" id="KW-1133">Transmembrane helix</keyword>
<dbReference type="GO" id="GO:0019534">
    <property type="term" value="F:toxin transmembrane transporter activity"/>
    <property type="evidence" value="ECO:0007669"/>
    <property type="project" value="InterPro"/>
</dbReference>
<dbReference type="SUPFAM" id="SSF74653">
    <property type="entry name" value="TolA/TonB C-terminal domain"/>
    <property type="match status" value="1"/>
</dbReference>